<proteinExistence type="predicted"/>
<dbReference type="EMBL" id="AILW01000002">
    <property type="protein sequence ID" value="EJF84643.1"/>
    <property type="molecule type" value="Genomic_DNA"/>
</dbReference>
<sequence>MLRIFLLVPIFLYMITIAPITQASPMENSIFHLFEKEILAYSEALQNADANAILNAIPPQIINSLTDKKNLSQSQFRQIMKSQIERLTERYKIESIHINQEKRREGELDNGVLYFVIPVEFVTITNSGQKCSIQTEIIALFDHPQWYFIHGNEEALLNITTEAFPGLEKIKINPLKITKIL</sequence>
<keyword evidence="2" id="KW-1185">Reference proteome</keyword>
<name>A0ABN0GM85_BAREL</name>
<evidence type="ECO:0000313" key="2">
    <source>
        <dbReference type="Proteomes" id="UP000008942"/>
    </source>
</evidence>
<accession>A0ABN0GM85</accession>
<comment type="caution">
    <text evidence="1">The sequence shown here is derived from an EMBL/GenBank/DDBJ whole genome shotgun (WGS) entry which is preliminary data.</text>
</comment>
<protein>
    <recommendedName>
        <fullName evidence="3">DUF3887 domain-containing protein</fullName>
    </recommendedName>
</protein>
<evidence type="ECO:0000313" key="1">
    <source>
        <dbReference type="EMBL" id="EJF84643.1"/>
    </source>
</evidence>
<reference evidence="1 2" key="1">
    <citation type="submission" date="2012-03" db="EMBL/GenBank/DDBJ databases">
        <title>The Genome Sequence of Bartonella elizabethae Re6043vi.</title>
        <authorList>
            <consortium name="The Broad Institute Genome Sequencing Platform"/>
            <consortium name="The Broad Institute Genome Sequencing Center for Infectious Disease"/>
            <person name="Feldgarden M."/>
            <person name="Kirby J."/>
            <person name="Kosoy M."/>
            <person name="Birtles R."/>
            <person name="Probert W.S."/>
            <person name="Chiaraviglio L."/>
            <person name="Young S.K."/>
            <person name="Zeng Q."/>
            <person name="Gargeya S."/>
            <person name="Fitzgerald M."/>
            <person name="Haas B."/>
            <person name="Abouelleil A."/>
            <person name="Alvarado L."/>
            <person name="Arachchi H.M."/>
            <person name="Berlin A."/>
            <person name="Chapman S.B."/>
            <person name="Gearin G."/>
            <person name="Goldberg J."/>
            <person name="Griggs A."/>
            <person name="Gujja S."/>
            <person name="Hansen M."/>
            <person name="Heiman D."/>
            <person name="Howarth C."/>
            <person name="Larimer J."/>
            <person name="Lui A."/>
            <person name="MacDonald P.J.P."/>
            <person name="McCowen C."/>
            <person name="Montmayeur A."/>
            <person name="Murphy C."/>
            <person name="Neiman D."/>
            <person name="Pearson M."/>
            <person name="Priest M."/>
            <person name="Roberts A."/>
            <person name="Saif S."/>
            <person name="Shea T."/>
            <person name="Sisk P."/>
            <person name="Stolte C."/>
            <person name="Sykes S."/>
            <person name="Wortman J."/>
            <person name="Nusbaum C."/>
            <person name="Birren B."/>
        </authorList>
    </citation>
    <scope>NUCLEOTIDE SEQUENCE [LARGE SCALE GENOMIC DNA]</scope>
    <source>
        <strain evidence="1 2">Re6043vi</strain>
    </source>
</reference>
<dbReference type="RefSeq" id="WP_005773330.1">
    <property type="nucleotide sequence ID" value="NZ_JH725139.1"/>
</dbReference>
<gene>
    <name evidence="1" type="ORF">MCU_00221</name>
</gene>
<dbReference type="Proteomes" id="UP000008942">
    <property type="component" value="Unassembled WGS sequence"/>
</dbReference>
<evidence type="ECO:0008006" key="3">
    <source>
        <dbReference type="Google" id="ProtNLM"/>
    </source>
</evidence>
<organism evidence="1 2">
    <name type="scientific">Bartonella elizabethae Re6043vi</name>
    <dbReference type="NCBI Taxonomy" id="1094554"/>
    <lineage>
        <taxon>Bacteria</taxon>
        <taxon>Pseudomonadati</taxon>
        <taxon>Pseudomonadota</taxon>
        <taxon>Alphaproteobacteria</taxon>
        <taxon>Hyphomicrobiales</taxon>
        <taxon>Bartonellaceae</taxon>
        <taxon>Bartonella</taxon>
    </lineage>
</organism>